<gene>
    <name evidence="22" type="ORF">SAMN04488567_0234</name>
</gene>
<dbReference type="InterPro" id="IPR050445">
    <property type="entry name" value="Bact_polysacc_biosynth/exp"/>
</dbReference>
<dbReference type="STRING" id="521013.SAMN04488567_0234"/>
<protein>
    <recommendedName>
        <fullName evidence="4">non-specific protein-tyrosine kinase</fullName>
        <ecNumber evidence="4">2.7.10.2</ecNumber>
    </recommendedName>
</protein>
<evidence type="ECO:0000256" key="8">
    <source>
        <dbReference type="ARBA" id="ARBA00022692"/>
    </source>
</evidence>
<name>A0A1G7KKH1_9RHOB</name>
<evidence type="ECO:0000256" key="13">
    <source>
        <dbReference type="ARBA" id="ARBA00023136"/>
    </source>
</evidence>
<evidence type="ECO:0000259" key="19">
    <source>
        <dbReference type="Pfam" id="PF02706"/>
    </source>
</evidence>
<feature type="domain" description="Polysaccharide chain length determinant N-terminal" evidence="19">
    <location>
        <begin position="29"/>
        <end position="122"/>
    </location>
</feature>
<evidence type="ECO:0000256" key="6">
    <source>
        <dbReference type="ARBA" id="ARBA00022519"/>
    </source>
</evidence>
<feature type="coiled-coil region" evidence="16">
    <location>
        <begin position="335"/>
        <end position="400"/>
    </location>
</feature>
<feature type="domain" description="AAA" evidence="20">
    <location>
        <begin position="532"/>
        <end position="665"/>
    </location>
</feature>
<evidence type="ECO:0000256" key="4">
    <source>
        <dbReference type="ARBA" id="ARBA00011903"/>
    </source>
</evidence>
<dbReference type="GO" id="GO:0005524">
    <property type="term" value="F:ATP binding"/>
    <property type="evidence" value="ECO:0007669"/>
    <property type="project" value="UniProtKB-KW"/>
</dbReference>
<reference evidence="23" key="1">
    <citation type="submission" date="2016-10" db="EMBL/GenBank/DDBJ databases">
        <authorList>
            <person name="Varghese N."/>
            <person name="Submissions S."/>
        </authorList>
    </citation>
    <scope>NUCLEOTIDE SEQUENCE [LARGE SCALE GENOMIC DNA]</scope>
    <source>
        <strain evidence="23">DSM 21424</strain>
    </source>
</reference>
<dbReference type="InterPro" id="IPR032807">
    <property type="entry name" value="GNVR"/>
</dbReference>
<evidence type="ECO:0000313" key="23">
    <source>
        <dbReference type="Proteomes" id="UP000198922"/>
    </source>
</evidence>
<evidence type="ECO:0000259" key="20">
    <source>
        <dbReference type="Pfam" id="PF13614"/>
    </source>
</evidence>
<keyword evidence="11" id="KW-0067">ATP-binding</keyword>
<comment type="subcellular location">
    <subcellularLocation>
        <location evidence="1">Cell inner membrane</location>
        <topology evidence="1">Multi-pass membrane protein</topology>
    </subcellularLocation>
</comment>
<dbReference type="Pfam" id="PF13807">
    <property type="entry name" value="GNVR"/>
    <property type="match status" value="1"/>
</dbReference>
<dbReference type="PANTHER" id="PTHR32309:SF13">
    <property type="entry name" value="FERRIC ENTEROBACTIN TRANSPORT PROTEIN FEPE"/>
    <property type="match status" value="1"/>
</dbReference>
<evidence type="ECO:0000313" key="22">
    <source>
        <dbReference type="EMBL" id="SDF37601.1"/>
    </source>
</evidence>
<evidence type="ECO:0000256" key="1">
    <source>
        <dbReference type="ARBA" id="ARBA00004429"/>
    </source>
</evidence>
<organism evidence="22 23">
    <name type="scientific">Limimaricola pyoseonensis</name>
    <dbReference type="NCBI Taxonomy" id="521013"/>
    <lineage>
        <taxon>Bacteria</taxon>
        <taxon>Pseudomonadati</taxon>
        <taxon>Pseudomonadota</taxon>
        <taxon>Alphaproteobacteria</taxon>
        <taxon>Rhodobacterales</taxon>
        <taxon>Paracoccaceae</taxon>
        <taxon>Limimaricola</taxon>
    </lineage>
</organism>
<dbReference type="PANTHER" id="PTHR32309">
    <property type="entry name" value="TYROSINE-PROTEIN KINASE"/>
    <property type="match status" value="1"/>
</dbReference>
<dbReference type="NCBIfam" id="TIGR01007">
    <property type="entry name" value="eps_fam"/>
    <property type="match status" value="1"/>
</dbReference>
<feature type="domain" description="Tyrosine-protein kinase G-rich" evidence="21">
    <location>
        <begin position="380"/>
        <end position="455"/>
    </location>
</feature>
<dbReference type="Pfam" id="PF13614">
    <property type="entry name" value="AAA_31"/>
    <property type="match status" value="1"/>
</dbReference>
<dbReference type="GO" id="GO:0005886">
    <property type="term" value="C:plasma membrane"/>
    <property type="evidence" value="ECO:0007669"/>
    <property type="project" value="UniProtKB-SubCell"/>
</dbReference>
<evidence type="ECO:0000256" key="7">
    <source>
        <dbReference type="ARBA" id="ARBA00022679"/>
    </source>
</evidence>
<keyword evidence="9" id="KW-0547">Nucleotide-binding</keyword>
<evidence type="ECO:0000256" key="10">
    <source>
        <dbReference type="ARBA" id="ARBA00022777"/>
    </source>
</evidence>
<keyword evidence="5" id="KW-1003">Cell membrane</keyword>
<evidence type="ECO:0000256" key="12">
    <source>
        <dbReference type="ARBA" id="ARBA00022989"/>
    </source>
</evidence>
<dbReference type="Proteomes" id="UP000198922">
    <property type="component" value="Unassembled WGS sequence"/>
</dbReference>
<proteinExistence type="inferred from homology"/>
<keyword evidence="16" id="KW-0175">Coiled coil</keyword>
<feature type="coiled-coil region" evidence="16">
    <location>
        <begin position="228"/>
        <end position="298"/>
    </location>
</feature>
<keyword evidence="8 18" id="KW-0812">Transmembrane</keyword>
<dbReference type="OrthoDB" id="230260at2"/>
<dbReference type="Pfam" id="PF02706">
    <property type="entry name" value="Wzz"/>
    <property type="match status" value="1"/>
</dbReference>
<evidence type="ECO:0000256" key="5">
    <source>
        <dbReference type="ARBA" id="ARBA00022475"/>
    </source>
</evidence>
<dbReference type="RefSeq" id="WP_090115002.1">
    <property type="nucleotide sequence ID" value="NZ_FNAT01000012.1"/>
</dbReference>
<evidence type="ECO:0000259" key="21">
    <source>
        <dbReference type="Pfam" id="PF13807"/>
    </source>
</evidence>
<evidence type="ECO:0000256" key="18">
    <source>
        <dbReference type="SAM" id="Phobius"/>
    </source>
</evidence>
<sequence>MAGQALQRGKPRLASVNSAQVQTKPETEDEIDLVALLRTLWRGKWLIMLCAVAAMTAGVYYATQVAVPKYSASTSVALQVQAPQMVDLDSVMSGVSTDDASMNTEVEVIRSRGLLEKLVAELDLLQDPEFNIELRPDDGLSLGSLLAPVLGREETVLPAAETQKAALIDTVDRLRETLGASVQRDTFILNISATTEDPRKSARVANTLAELYIEDQIAVKFEGTENAVTWLSERVTALEEELRQKEDQIARLRSESELVSPEALEGLNRQAKDVRDRLSELEDQAARDVARLQELRAAFEASDFGTLGRLANDGTLRQLVTRLEDGESGAGELVERRAETVIARAESDLERTRSQVTALETSLGRLQSQIEAQGEELAQLQQLEREAQATQTLYETFLARLKETTVQRGMHQADARVLSIATPGEKVEPRTARIGALALVLGLMAGAGIVLLREATHSGFRTSEDLEGQTGETVLGQIPKMPIRKRGQLIPYLNDKPTSAAAEAIRNLRTSVLLSKIDAAPQVILSTSSVPGEGKTTTAISLAHNLAGLGKSVLLIEGDIRRRTLNEYFEKGAKAGLLSVLTDKVAIEEAVIRQENYPVDVLMGEKSTVNAADLFSSEAFKTFVERMRTRYDYIVIDTPPVLVVPDTRIIAALADAIIYTVRWDHTPRAQVSEGLKQFRTVGAEVTGLALSQIDPKGMKRYGYGGRHGAYASYGQGYYDA</sequence>
<comment type="similarity">
    <text evidence="2">Belongs to the CpsD/CapB family.</text>
</comment>
<evidence type="ECO:0000256" key="3">
    <source>
        <dbReference type="ARBA" id="ARBA00008883"/>
    </source>
</evidence>
<keyword evidence="7" id="KW-0808">Transferase</keyword>
<dbReference type="InterPro" id="IPR005702">
    <property type="entry name" value="Wzc-like_C"/>
</dbReference>
<dbReference type="SUPFAM" id="SSF52540">
    <property type="entry name" value="P-loop containing nucleoside triphosphate hydrolases"/>
    <property type="match status" value="1"/>
</dbReference>
<dbReference type="AlphaFoldDB" id="A0A1G7KKH1"/>
<dbReference type="CDD" id="cd05387">
    <property type="entry name" value="BY-kinase"/>
    <property type="match status" value="1"/>
</dbReference>
<feature type="region of interest" description="Disordered" evidence="17">
    <location>
        <begin position="1"/>
        <end position="21"/>
    </location>
</feature>
<evidence type="ECO:0000256" key="9">
    <source>
        <dbReference type="ARBA" id="ARBA00022741"/>
    </source>
</evidence>
<dbReference type="EC" id="2.7.10.2" evidence="4"/>
<keyword evidence="13 18" id="KW-0472">Membrane</keyword>
<dbReference type="Gene3D" id="3.40.50.300">
    <property type="entry name" value="P-loop containing nucleotide triphosphate hydrolases"/>
    <property type="match status" value="1"/>
</dbReference>
<dbReference type="EMBL" id="FNAT01000012">
    <property type="protein sequence ID" value="SDF37601.1"/>
    <property type="molecule type" value="Genomic_DNA"/>
</dbReference>
<comment type="catalytic activity">
    <reaction evidence="15">
        <text>L-tyrosyl-[protein] + ATP = O-phospho-L-tyrosyl-[protein] + ADP + H(+)</text>
        <dbReference type="Rhea" id="RHEA:10596"/>
        <dbReference type="Rhea" id="RHEA-COMP:10136"/>
        <dbReference type="Rhea" id="RHEA-COMP:20101"/>
        <dbReference type="ChEBI" id="CHEBI:15378"/>
        <dbReference type="ChEBI" id="CHEBI:30616"/>
        <dbReference type="ChEBI" id="CHEBI:46858"/>
        <dbReference type="ChEBI" id="CHEBI:61978"/>
        <dbReference type="ChEBI" id="CHEBI:456216"/>
        <dbReference type="EC" id="2.7.10.2"/>
    </reaction>
</comment>
<dbReference type="InterPro" id="IPR025669">
    <property type="entry name" value="AAA_dom"/>
</dbReference>
<feature type="transmembrane region" description="Helical" evidence="18">
    <location>
        <begin position="45"/>
        <end position="63"/>
    </location>
</feature>
<keyword evidence="10" id="KW-0418">Kinase</keyword>
<accession>A0A1G7KKH1</accession>
<evidence type="ECO:0000256" key="14">
    <source>
        <dbReference type="ARBA" id="ARBA00023137"/>
    </source>
</evidence>
<dbReference type="GO" id="GO:0004715">
    <property type="term" value="F:non-membrane spanning protein tyrosine kinase activity"/>
    <property type="evidence" value="ECO:0007669"/>
    <property type="project" value="UniProtKB-EC"/>
</dbReference>
<dbReference type="InterPro" id="IPR027417">
    <property type="entry name" value="P-loop_NTPase"/>
</dbReference>
<keyword evidence="12 18" id="KW-1133">Transmembrane helix</keyword>
<evidence type="ECO:0000256" key="11">
    <source>
        <dbReference type="ARBA" id="ARBA00022840"/>
    </source>
</evidence>
<evidence type="ECO:0000256" key="15">
    <source>
        <dbReference type="ARBA" id="ARBA00051245"/>
    </source>
</evidence>
<keyword evidence="14" id="KW-0829">Tyrosine-protein kinase</keyword>
<evidence type="ECO:0000256" key="17">
    <source>
        <dbReference type="SAM" id="MobiDB-lite"/>
    </source>
</evidence>
<comment type="similarity">
    <text evidence="3">Belongs to the etk/wzc family.</text>
</comment>
<evidence type="ECO:0000256" key="2">
    <source>
        <dbReference type="ARBA" id="ARBA00007316"/>
    </source>
</evidence>
<evidence type="ECO:0000256" key="16">
    <source>
        <dbReference type="SAM" id="Coils"/>
    </source>
</evidence>
<keyword evidence="6" id="KW-0997">Cell inner membrane</keyword>
<keyword evidence="23" id="KW-1185">Reference proteome</keyword>
<dbReference type="InterPro" id="IPR003856">
    <property type="entry name" value="LPS_length_determ_N"/>
</dbReference>